<dbReference type="GO" id="GO:0004527">
    <property type="term" value="F:exonuclease activity"/>
    <property type="evidence" value="ECO:0007669"/>
    <property type="project" value="UniProtKB-KW"/>
</dbReference>
<dbReference type="InterPro" id="IPR020045">
    <property type="entry name" value="DNA_polI_H3TH"/>
</dbReference>
<gene>
    <name evidence="8" type="ORF">GCM10022236_43050</name>
</gene>
<feature type="domain" description="5'-3' exonuclease" evidence="7">
    <location>
        <begin position="4"/>
        <end position="287"/>
    </location>
</feature>
<evidence type="ECO:0000256" key="3">
    <source>
        <dbReference type="ARBA" id="ARBA00022839"/>
    </source>
</evidence>
<dbReference type="CDD" id="cd09859">
    <property type="entry name" value="PIN_53EXO"/>
    <property type="match status" value="1"/>
</dbReference>
<evidence type="ECO:0000256" key="4">
    <source>
        <dbReference type="ARBA" id="ARBA00023125"/>
    </source>
</evidence>
<dbReference type="CDD" id="cd09898">
    <property type="entry name" value="H3TH_53EXO"/>
    <property type="match status" value="1"/>
</dbReference>
<dbReference type="SUPFAM" id="SSF47807">
    <property type="entry name" value="5' to 3' exonuclease, C-terminal subdomain"/>
    <property type="match status" value="1"/>
</dbReference>
<keyword evidence="1" id="KW-0540">Nuclease</keyword>
<dbReference type="Proteomes" id="UP001501490">
    <property type="component" value="Unassembled WGS sequence"/>
</dbReference>
<dbReference type="InterPro" id="IPR008918">
    <property type="entry name" value="HhH2"/>
</dbReference>
<evidence type="ECO:0000313" key="8">
    <source>
        <dbReference type="EMBL" id="GAA3635862.1"/>
    </source>
</evidence>
<name>A0ABP7ALV8_9ACTN</name>
<keyword evidence="9" id="KW-1185">Reference proteome</keyword>
<dbReference type="InterPro" id="IPR038969">
    <property type="entry name" value="FEN"/>
</dbReference>
<dbReference type="Pfam" id="PF02739">
    <property type="entry name" value="5_3_exonuc_N"/>
    <property type="match status" value="1"/>
</dbReference>
<proteinExistence type="predicted"/>
<dbReference type="RefSeq" id="WP_425562570.1">
    <property type="nucleotide sequence ID" value="NZ_BAABAB010000039.1"/>
</dbReference>
<dbReference type="PANTHER" id="PTHR42646">
    <property type="entry name" value="FLAP ENDONUCLEASE XNI"/>
    <property type="match status" value="1"/>
</dbReference>
<evidence type="ECO:0000259" key="7">
    <source>
        <dbReference type="SMART" id="SM00475"/>
    </source>
</evidence>
<reference evidence="9" key="1">
    <citation type="journal article" date="2019" name="Int. J. Syst. Evol. Microbiol.">
        <title>The Global Catalogue of Microorganisms (GCM) 10K type strain sequencing project: providing services to taxonomists for standard genome sequencing and annotation.</title>
        <authorList>
            <consortium name="The Broad Institute Genomics Platform"/>
            <consortium name="The Broad Institute Genome Sequencing Center for Infectious Disease"/>
            <person name="Wu L."/>
            <person name="Ma J."/>
        </authorList>
    </citation>
    <scope>NUCLEOTIDE SEQUENCE [LARGE SCALE GENOMIC DNA]</scope>
    <source>
        <strain evidence="9">JCM 16929</strain>
    </source>
</reference>
<evidence type="ECO:0000256" key="2">
    <source>
        <dbReference type="ARBA" id="ARBA00022801"/>
    </source>
</evidence>
<comment type="function">
    <text evidence="5">5'-3' exonuclease acting preferentially on double-stranded DNA.</text>
</comment>
<keyword evidence="4" id="KW-0238">DNA-binding</keyword>
<organism evidence="8 9">
    <name type="scientific">Microlunatus ginsengisoli</name>
    <dbReference type="NCBI Taxonomy" id="363863"/>
    <lineage>
        <taxon>Bacteria</taxon>
        <taxon>Bacillati</taxon>
        <taxon>Actinomycetota</taxon>
        <taxon>Actinomycetes</taxon>
        <taxon>Propionibacteriales</taxon>
        <taxon>Propionibacteriaceae</taxon>
        <taxon>Microlunatus</taxon>
    </lineage>
</organism>
<dbReference type="InterPro" id="IPR036279">
    <property type="entry name" value="5-3_exonuclease_C_sf"/>
</dbReference>
<evidence type="ECO:0000256" key="6">
    <source>
        <dbReference type="ARBA" id="ARBA00050026"/>
    </source>
</evidence>
<sequence length="321" mass="33889">MSPDRLLLLDTASLYFRAFFGMPDSLRAPDGTPVNAIRGLLDYIAKLTDGYHPTHLACCWDNDWRPAWRVELVPSYKAHRVAGSGDTTISEMSSSKTTSGETAPDDLAVQVPYIRAVLDALGIAIVGKNGYEADDVIGTLASTAAMPVDIVTGDRDLFQLVDDAREVRVLYVARGVGRHERVDDAWVRSKYGVPASGYVSFATLRGDPSDGLPGVAGIGEKTAASLIDSYGDLDAILAAASSPDTKVSASVRSKLGAAIDYLAVAPTVVAVARDLDLGVTFDDLRLPPAPREPELFAELTELLGLGGSADRVLAALAAEAG</sequence>
<evidence type="ECO:0000256" key="1">
    <source>
        <dbReference type="ARBA" id="ARBA00022722"/>
    </source>
</evidence>
<dbReference type="PANTHER" id="PTHR42646:SF2">
    <property type="entry name" value="5'-3' EXONUCLEASE FAMILY PROTEIN"/>
    <property type="match status" value="1"/>
</dbReference>
<dbReference type="SMART" id="SM00279">
    <property type="entry name" value="HhH2"/>
    <property type="match status" value="1"/>
</dbReference>
<keyword evidence="2" id="KW-0378">Hydrolase</keyword>
<dbReference type="Gene3D" id="3.40.50.1010">
    <property type="entry name" value="5'-nuclease"/>
    <property type="match status" value="1"/>
</dbReference>
<protein>
    <recommendedName>
        <fullName evidence="6">5'-3' exonuclease</fullName>
    </recommendedName>
</protein>
<dbReference type="EMBL" id="BAABAB010000039">
    <property type="protein sequence ID" value="GAA3635862.1"/>
    <property type="molecule type" value="Genomic_DNA"/>
</dbReference>
<evidence type="ECO:0000256" key="5">
    <source>
        <dbReference type="ARBA" id="ARBA00049957"/>
    </source>
</evidence>
<comment type="caution">
    <text evidence="8">The sequence shown here is derived from an EMBL/GenBank/DDBJ whole genome shotgun (WGS) entry which is preliminary data.</text>
</comment>
<dbReference type="InterPro" id="IPR002421">
    <property type="entry name" value="5-3_exonuclease"/>
</dbReference>
<dbReference type="InterPro" id="IPR020046">
    <property type="entry name" value="5-3_exonucl_a-hlix_arch_N"/>
</dbReference>
<accession>A0ABP7ALV8</accession>
<keyword evidence="3 8" id="KW-0269">Exonuclease</keyword>
<evidence type="ECO:0000313" key="9">
    <source>
        <dbReference type="Proteomes" id="UP001501490"/>
    </source>
</evidence>
<dbReference type="SUPFAM" id="SSF88723">
    <property type="entry name" value="PIN domain-like"/>
    <property type="match status" value="1"/>
</dbReference>
<dbReference type="InterPro" id="IPR029060">
    <property type="entry name" value="PIN-like_dom_sf"/>
</dbReference>
<dbReference type="Pfam" id="PF01367">
    <property type="entry name" value="5_3_exonuc"/>
    <property type="match status" value="1"/>
</dbReference>
<dbReference type="SMART" id="SM00475">
    <property type="entry name" value="53EXOc"/>
    <property type="match status" value="1"/>
</dbReference>
<dbReference type="Gene3D" id="1.10.150.20">
    <property type="entry name" value="5' to 3' exonuclease, C-terminal subdomain"/>
    <property type="match status" value="1"/>
</dbReference>